<accession>A0A4Y7RPW6</accession>
<evidence type="ECO:0000256" key="4">
    <source>
        <dbReference type="ARBA" id="ARBA00022692"/>
    </source>
</evidence>
<feature type="transmembrane region" description="Helical" evidence="7">
    <location>
        <begin position="226"/>
        <end position="246"/>
    </location>
</feature>
<dbReference type="OrthoDB" id="871140at2"/>
<evidence type="ECO:0000256" key="7">
    <source>
        <dbReference type="HAMAP-Rule" id="MF_01147"/>
    </source>
</evidence>
<dbReference type="PROSITE" id="PS01311">
    <property type="entry name" value="LGT"/>
    <property type="match status" value="1"/>
</dbReference>
<dbReference type="NCBIfam" id="TIGR00544">
    <property type="entry name" value="lgt"/>
    <property type="match status" value="1"/>
</dbReference>
<protein>
    <recommendedName>
        <fullName evidence="7">Phosphatidylglycerol--prolipoprotein diacylglyceryl transferase</fullName>
        <ecNumber evidence="7">2.5.1.145</ecNumber>
    </recommendedName>
</protein>
<gene>
    <name evidence="7 8" type="primary">lgt</name>
    <name evidence="8" type="ORF">Pmgp_02164</name>
</gene>
<comment type="subcellular location">
    <subcellularLocation>
        <location evidence="7">Cell membrane</location>
        <topology evidence="7">Multi-pass membrane protein</topology>
    </subcellularLocation>
</comment>
<evidence type="ECO:0000256" key="2">
    <source>
        <dbReference type="ARBA" id="ARBA00022475"/>
    </source>
</evidence>
<dbReference type="GO" id="GO:0005886">
    <property type="term" value="C:plasma membrane"/>
    <property type="evidence" value="ECO:0007669"/>
    <property type="project" value="UniProtKB-SubCell"/>
</dbReference>
<evidence type="ECO:0000313" key="9">
    <source>
        <dbReference type="Proteomes" id="UP000297597"/>
    </source>
</evidence>
<dbReference type="UniPathway" id="UPA00664"/>
<dbReference type="GO" id="GO:0042158">
    <property type="term" value="P:lipoprotein biosynthetic process"/>
    <property type="evidence" value="ECO:0007669"/>
    <property type="project" value="UniProtKB-UniRule"/>
</dbReference>
<evidence type="ECO:0000256" key="5">
    <source>
        <dbReference type="ARBA" id="ARBA00022989"/>
    </source>
</evidence>
<dbReference type="InterPro" id="IPR001640">
    <property type="entry name" value="Lgt"/>
</dbReference>
<dbReference type="Pfam" id="PF01790">
    <property type="entry name" value="LGT"/>
    <property type="match status" value="1"/>
</dbReference>
<keyword evidence="8" id="KW-0328">Glycosyltransferase</keyword>
<evidence type="ECO:0000256" key="6">
    <source>
        <dbReference type="ARBA" id="ARBA00023136"/>
    </source>
</evidence>
<feature type="transmembrane region" description="Helical" evidence="7">
    <location>
        <begin position="195"/>
        <end position="214"/>
    </location>
</feature>
<comment type="similarity">
    <text evidence="1 7">Belongs to the Lgt family.</text>
</comment>
<dbReference type="GO" id="GO:0008961">
    <property type="term" value="F:phosphatidylglycerol-prolipoprotein diacylglyceryl transferase activity"/>
    <property type="evidence" value="ECO:0007669"/>
    <property type="project" value="UniProtKB-UniRule"/>
</dbReference>
<dbReference type="EC" id="2.5.1.145" evidence="7"/>
<feature type="binding site" evidence="7">
    <location>
        <position position="131"/>
    </location>
    <ligand>
        <name>a 1,2-diacyl-sn-glycero-3-phospho-(1'-sn-glycerol)</name>
        <dbReference type="ChEBI" id="CHEBI:64716"/>
    </ligand>
</feature>
<evidence type="ECO:0000256" key="1">
    <source>
        <dbReference type="ARBA" id="ARBA00007150"/>
    </source>
</evidence>
<proteinExistence type="inferred from homology"/>
<keyword evidence="3 7" id="KW-0808">Transferase</keyword>
<keyword evidence="4 7" id="KW-0812">Transmembrane</keyword>
<evidence type="ECO:0000313" key="8">
    <source>
        <dbReference type="EMBL" id="TEB10712.1"/>
    </source>
</evidence>
<keyword evidence="2 7" id="KW-1003">Cell membrane</keyword>
<dbReference type="HAMAP" id="MF_01147">
    <property type="entry name" value="Lgt"/>
    <property type="match status" value="1"/>
</dbReference>
<dbReference type="PANTHER" id="PTHR30589:SF0">
    <property type="entry name" value="PHOSPHATIDYLGLYCEROL--PROLIPOPROTEIN DIACYLGLYCERYL TRANSFERASE"/>
    <property type="match status" value="1"/>
</dbReference>
<organism evidence="8 9">
    <name type="scientific">Pelotomaculum propionicicum</name>
    <dbReference type="NCBI Taxonomy" id="258475"/>
    <lineage>
        <taxon>Bacteria</taxon>
        <taxon>Bacillati</taxon>
        <taxon>Bacillota</taxon>
        <taxon>Clostridia</taxon>
        <taxon>Eubacteriales</taxon>
        <taxon>Desulfotomaculaceae</taxon>
        <taxon>Pelotomaculum</taxon>
    </lineage>
</organism>
<keyword evidence="8" id="KW-0449">Lipoprotein</keyword>
<feature type="transmembrane region" description="Helical" evidence="7">
    <location>
        <begin position="14"/>
        <end position="34"/>
    </location>
</feature>
<sequence length="255" mass="29460">MIDPVAFQIGPVAVRWYGIIIDTAFIAGTLLAYYHAVKSNVRTDHLLNLIILIIPSALIGARLYYVIFNWHEYVYSPLEALAIWHGGLAIHGGLLGSTLAGYFYIRKHKLDFWQYADVFAPSVILGQALGRWGNFINQEAYGTPVTRDFISHFPAFIQKQMFIQGQYRHPTFLYESAWDFLVFLFLLFFFRRKRFPGQIMLLYLALYSLGRFFIEGLRTDSEMLGPIRLAQLVSLILITLSFFIYYKKTTAKNQT</sequence>
<evidence type="ECO:0000256" key="3">
    <source>
        <dbReference type="ARBA" id="ARBA00022679"/>
    </source>
</evidence>
<name>A0A4Y7RPW6_9FIRM</name>
<keyword evidence="6 7" id="KW-0472">Membrane</keyword>
<feature type="transmembrane region" description="Helical" evidence="7">
    <location>
        <begin position="82"/>
        <end position="105"/>
    </location>
</feature>
<comment type="function">
    <text evidence="7">Catalyzes the transfer of the diacylglyceryl group from phosphatidylglycerol to the sulfhydryl group of the N-terminal cysteine of a prolipoprotein, the first step in the formation of mature lipoproteins.</text>
</comment>
<comment type="catalytic activity">
    <reaction evidence="7">
        <text>L-cysteinyl-[prolipoprotein] + a 1,2-diacyl-sn-glycero-3-phospho-(1'-sn-glycerol) = an S-1,2-diacyl-sn-glyceryl-L-cysteinyl-[prolipoprotein] + sn-glycerol 1-phosphate + H(+)</text>
        <dbReference type="Rhea" id="RHEA:56712"/>
        <dbReference type="Rhea" id="RHEA-COMP:14679"/>
        <dbReference type="Rhea" id="RHEA-COMP:14680"/>
        <dbReference type="ChEBI" id="CHEBI:15378"/>
        <dbReference type="ChEBI" id="CHEBI:29950"/>
        <dbReference type="ChEBI" id="CHEBI:57685"/>
        <dbReference type="ChEBI" id="CHEBI:64716"/>
        <dbReference type="ChEBI" id="CHEBI:140658"/>
        <dbReference type="EC" id="2.5.1.145"/>
    </reaction>
</comment>
<dbReference type="Proteomes" id="UP000297597">
    <property type="component" value="Unassembled WGS sequence"/>
</dbReference>
<dbReference type="PANTHER" id="PTHR30589">
    <property type="entry name" value="PROLIPOPROTEIN DIACYLGLYCERYL TRANSFERASE"/>
    <property type="match status" value="1"/>
</dbReference>
<feature type="transmembrane region" description="Helical" evidence="7">
    <location>
        <begin position="46"/>
        <end position="67"/>
    </location>
</feature>
<comment type="pathway">
    <text evidence="7">Protein modification; lipoprotein biosynthesis (diacylglyceryl transfer).</text>
</comment>
<keyword evidence="5 7" id="KW-1133">Transmembrane helix</keyword>
<comment type="caution">
    <text evidence="8">The sequence shown here is derived from an EMBL/GenBank/DDBJ whole genome shotgun (WGS) entry which is preliminary data.</text>
</comment>
<keyword evidence="9" id="KW-1185">Reference proteome</keyword>
<reference evidence="8 9" key="1">
    <citation type="journal article" date="2018" name="Environ. Microbiol.">
        <title>Novel energy conservation strategies and behaviour of Pelotomaculum schinkii driving syntrophic propionate catabolism.</title>
        <authorList>
            <person name="Hidalgo-Ahumada C.A.P."/>
            <person name="Nobu M.K."/>
            <person name="Narihiro T."/>
            <person name="Tamaki H."/>
            <person name="Liu W.T."/>
            <person name="Kamagata Y."/>
            <person name="Stams A.J.M."/>
            <person name="Imachi H."/>
            <person name="Sousa D.Z."/>
        </authorList>
    </citation>
    <scope>NUCLEOTIDE SEQUENCE [LARGE SCALE GENOMIC DNA]</scope>
    <source>
        <strain evidence="8 9">MGP</strain>
    </source>
</reference>
<dbReference type="EMBL" id="QFFZ01000022">
    <property type="protein sequence ID" value="TEB10712.1"/>
    <property type="molecule type" value="Genomic_DNA"/>
</dbReference>
<dbReference type="AlphaFoldDB" id="A0A4Y7RPW6"/>